<evidence type="ECO:0000313" key="2">
    <source>
        <dbReference type="Proteomes" id="UP000287394"/>
    </source>
</evidence>
<accession>A0A402CSL9</accession>
<proteinExistence type="predicted"/>
<dbReference type="EMBL" id="AP025739">
    <property type="protein sequence ID" value="BDI31045.1"/>
    <property type="molecule type" value="Genomic_DNA"/>
</dbReference>
<dbReference type="RefSeq" id="WP_119320382.1">
    <property type="nucleotide sequence ID" value="NZ_AP025739.1"/>
</dbReference>
<reference evidence="1 2" key="1">
    <citation type="journal article" date="2019" name="Int. J. Syst. Evol. Microbiol.">
        <title>Capsulimonas corticalis gen. nov., sp. nov., an aerobic capsulated bacterium, of a novel bacterial order, Capsulimonadales ord. nov., of the class Armatimonadia of the phylum Armatimonadetes.</title>
        <authorList>
            <person name="Li J."/>
            <person name="Kudo C."/>
            <person name="Tonouchi A."/>
        </authorList>
    </citation>
    <scope>NUCLEOTIDE SEQUENCE [LARGE SCALE GENOMIC DNA]</scope>
    <source>
        <strain evidence="1 2">AX-7</strain>
    </source>
</reference>
<protein>
    <submittedName>
        <fullName evidence="1">Uncharacterized protein</fullName>
    </submittedName>
</protein>
<dbReference type="Proteomes" id="UP000287394">
    <property type="component" value="Chromosome"/>
</dbReference>
<gene>
    <name evidence="1" type="ORF">CCAX7_30960</name>
</gene>
<keyword evidence="2" id="KW-1185">Reference proteome</keyword>
<organism evidence="1 2">
    <name type="scientific">Capsulimonas corticalis</name>
    <dbReference type="NCBI Taxonomy" id="2219043"/>
    <lineage>
        <taxon>Bacteria</taxon>
        <taxon>Bacillati</taxon>
        <taxon>Armatimonadota</taxon>
        <taxon>Armatimonadia</taxon>
        <taxon>Capsulimonadales</taxon>
        <taxon>Capsulimonadaceae</taxon>
        <taxon>Capsulimonas</taxon>
    </lineage>
</organism>
<dbReference type="KEGG" id="ccot:CCAX7_30960"/>
<dbReference type="AlphaFoldDB" id="A0A402CSL9"/>
<evidence type="ECO:0000313" key="1">
    <source>
        <dbReference type="EMBL" id="BDI31045.1"/>
    </source>
</evidence>
<name>A0A402CSL9_9BACT</name>
<sequence>MKKTIALIALAIGVLPMATHAATPKPKAKSTTYECQKCHMQYSAAAAKKDHYKDPMDGGKLVPVSLTKKAPAAASKASMSHMKM</sequence>